<evidence type="ECO:0000313" key="1">
    <source>
        <dbReference type="EMBL" id="SBS74162.1"/>
    </source>
</evidence>
<reference evidence="1" key="1">
    <citation type="submission" date="2016-03" db="EMBL/GenBank/DDBJ databases">
        <authorList>
            <person name="Ploux O."/>
        </authorList>
    </citation>
    <scope>NUCLEOTIDE SEQUENCE</scope>
    <source>
        <strain evidence="1">UC1</strain>
    </source>
</reference>
<dbReference type="EMBL" id="FLQR01000009">
    <property type="protein sequence ID" value="SBS74162.1"/>
    <property type="molecule type" value="Genomic_DNA"/>
</dbReference>
<organism evidence="1">
    <name type="scientific">uncultured Microbacterium sp</name>
    <dbReference type="NCBI Taxonomy" id="191216"/>
    <lineage>
        <taxon>Bacteria</taxon>
        <taxon>Bacillati</taxon>
        <taxon>Actinomycetota</taxon>
        <taxon>Actinomycetes</taxon>
        <taxon>Micrococcales</taxon>
        <taxon>Microbacteriaceae</taxon>
        <taxon>Microbacterium</taxon>
        <taxon>environmental samples</taxon>
    </lineage>
</organism>
<protein>
    <submittedName>
        <fullName evidence="1">Uncharacterized protein</fullName>
    </submittedName>
</protein>
<sequence>MRTNARFSFSEVLTSRVPDAYHP</sequence>
<proteinExistence type="predicted"/>
<gene>
    <name evidence="1" type="ORF">MIPYR_50224</name>
</gene>
<dbReference type="AlphaFoldDB" id="A0A1Y5P650"/>
<accession>A0A1Y5P650</accession>
<name>A0A1Y5P650_9MICO</name>